<protein>
    <submittedName>
        <fullName evidence="3">Uncharacterized protein</fullName>
    </submittedName>
</protein>
<accession>A0A4U0U3P7</accession>
<dbReference type="EMBL" id="NAJP01000107">
    <property type="protein sequence ID" value="TKA29673.1"/>
    <property type="molecule type" value="Genomic_DNA"/>
</dbReference>
<dbReference type="Proteomes" id="UP000310066">
    <property type="component" value="Unassembled WGS sequence"/>
</dbReference>
<evidence type="ECO:0000313" key="4">
    <source>
        <dbReference type="Proteomes" id="UP000310066"/>
    </source>
</evidence>
<sequence>MAPAPVFDDAVDEIPRAAGRSADVSEQVFTAEVPTAATSVTNEEAKTSSLYEMTEEELGTHTTGSASFSSLGSFPFAAMSTTATSFHITESVEDHELPVMLSRAEFDDTTLSERQGTECHASPPKRATISIIDGHSPRSPSFAGRNKSPPPPTPRPSLVKRPFLALRSLSSQNIKTLQPRSPLIPAQIKLPGLISRTNSTTSFKKAVGGVKGLFGKDCTSAVTTAEPENYFGSMTPLVSNPGSPKLPAEDSAVSFDLNAVNRALEDFKTDPNDQEKLASVNGMADKLKHALDTVKELINQAVMARDRSDHKACYEICLQLVRIPDLDVTLQIFIYNMMSTQAPNVNRAL</sequence>
<dbReference type="AlphaFoldDB" id="A0A4U0U3P7"/>
<organism evidence="3 4">
    <name type="scientific">Friedmanniomyces endolithicus</name>
    <dbReference type="NCBI Taxonomy" id="329885"/>
    <lineage>
        <taxon>Eukaryota</taxon>
        <taxon>Fungi</taxon>
        <taxon>Dikarya</taxon>
        <taxon>Ascomycota</taxon>
        <taxon>Pezizomycotina</taxon>
        <taxon>Dothideomycetes</taxon>
        <taxon>Dothideomycetidae</taxon>
        <taxon>Mycosphaerellales</taxon>
        <taxon>Teratosphaeriaceae</taxon>
        <taxon>Friedmanniomyces</taxon>
    </lineage>
</organism>
<comment type="caution">
    <text evidence="3">The sequence shown here is derived from an EMBL/GenBank/DDBJ whole genome shotgun (WGS) entry which is preliminary data.</text>
</comment>
<gene>
    <name evidence="3" type="ORF">B0A54_15848</name>
    <name evidence="2" type="ORF">LTR91_000518</name>
</gene>
<evidence type="ECO:0000313" key="5">
    <source>
        <dbReference type="Proteomes" id="UP001175353"/>
    </source>
</evidence>
<evidence type="ECO:0000313" key="3">
    <source>
        <dbReference type="EMBL" id="TKA29673.1"/>
    </source>
</evidence>
<dbReference type="Proteomes" id="UP001175353">
    <property type="component" value="Unassembled WGS sequence"/>
</dbReference>
<feature type="region of interest" description="Disordered" evidence="1">
    <location>
        <begin position="113"/>
        <end position="159"/>
    </location>
</feature>
<dbReference type="EMBL" id="JAUJLE010000002">
    <property type="protein sequence ID" value="KAK1015493.1"/>
    <property type="molecule type" value="Genomic_DNA"/>
</dbReference>
<dbReference type="OrthoDB" id="10278090at2759"/>
<reference evidence="3 4" key="1">
    <citation type="submission" date="2017-03" db="EMBL/GenBank/DDBJ databases">
        <title>Genomes of endolithic fungi from Antarctica.</title>
        <authorList>
            <person name="Coleine C."/>
            <person name="Masonjones S."/>
            <person name="Stajich J.E."/>
        </authorList>
    </citation>
    <scope>NUCLEOTIDE SEQUENCE [LARGE SCALE GENOMIC DNA]</scope>
    <source>
        <strain evidence="3 4">CCFEE 5311</strain>
    </source>
</reference>
<evidence type="ECO:0000313" key="2">
    <source>
        <dbReference type="EMBL" id="KAK1015493.1"/>
    </source>
</evidence>
<evidence type="ECO:0000256" key="1">
    <source>
        <dbReference type="SAM" id="MobiDB-lite"/>
    </source>
</evidence>
<proteinExistence type="predicted"/>
<name>A0A4U0U3P7_9PEZI</name>
<reference evidence="2" key="2">
    <citation type="submission" date="2023-06" db="EMBL/GenBank/DDBJ databases">
        <title>Black Yeasts Isolated from many extreme environments.</title>
        <authorList>
            <person name="Coleine C."/>
            <person name="Stajich J.E."/>
            <person name="Selbmann L."/>
        </authorList>
    </citation>
    <scope>NUCLEOTIDE SEQUENCE</scope>
    <source>
        <strain evidence="2">CCFEE 5200</strain>
    </source>
</reference>
<keyword evidence="5" id="KW-1185">Reference proteome</keyword>